<feature type="repeat" description="HEAT" evidence="1">
    <location>
        <begin position="373"/>
        <end position="410"/>
    </location>
</feature>
<dbReference type="Proteomes" id="UP000694843">
    <property type="component" value="Unplaced"/>
</dbReference>
<sequence length="622" mass="68738">MSDTHNEDVQKLLDVICAQQKLLRDRGLVQVKSALPTLSPTAQGTLITCLLDIIENNESPWESKHGSLETLQMMVSASPSLCSKSELENNWQRMRSQAQNLLVDPEARVRLSAGCLLGAMCSQDMGETFVLSRSMVMDLVRNNLERQLLESDEPLEGGHDAGAGVTLEQLKHKLVNAAARERRMSNSSDAKQIFHDTAGWRNLESSLNALQQMIEGSGSHFARMCDEELVMLILSTLQHPNRFVRETGFGVCAALVSCNFEEEFSDSVLSCHGSVLVQHLALGLADNWSQVRLAASIASRKFLTNLSASSRHSAYPALLPRICLNRYYVAEGVRLYSQETWRQVTGTEGKALVLQYMEHVSFPEEASFTMPQLYPLFFDNLQDSIPSVRQGAAVALGHVVQAYAGDALAKVVPLLKERLQGVVNQSSETERYGDLQSGPATYGVVKQRRDNDISLHEDKQMYSCGSLAPKMGRGGGCSDCRFRRPPQPWEAADGAVWLLGELAIVGGHQGHVSVIDLLPVLSESCRARHYTQHVALLETLCKNLPRICKGIGKKSFKPHLHLFIDHMFYALECENSLTSSAASQCLTSLSTDIGPSIFRARIEEYNPSYLRALDANNYSSPL</sequence>
<dbReference type="AlphaFoldDB" id="A0A8B7NNA2"/>
<gene>
    <name evidence="3" type="primary">LOC108672050</name>
</gene>
<dbReference type="RefSeq" id="XP_018015157.2">
    <property type="nucleotide sequence ID" value="XM_018159668.2"/>
</dbReference>
<accession>A0A8B7NNA2</accession>
<reference evidence="3" key="1">
    <citation type="submission" date="2025-08" db="UniProtKB">
        <authorList>
            <consortium name="RefSeq"/>
        </authorList>
    </citation>
    <scope>IDENTIFICATION</scope>
    <source>
        <tissue evidence="3">Whole organism</tissue>
    </source>
</reference>
<dbReference type="Gene3D" id="1.25.10.10">
    <property type="entry name" value="Leucine-rich Repeat Variant"/>
    <property type="match status" value="2"/>
</dbReference>
<proteinExistence type="predicted"/>
<dbReference type="PROSITE" id="PS50077">
    <property type="entry name" value="HEAT_REPEAT"/>
    <property type="match status" value="1"/>
</dbReference>
<dbReference type="OrthoDB" id="414039at2759"/>
<organism evidence="2 3">
    <name type="scientific">Hyalella azteca</name>
    <name type="common">Amphipod</name>
    <dbReference type="NCBI Taxonomy" id="294128"/>
    <lineage>
        <taxon>Eukaryota</taxon>
        <taxon>Metazoa</taxon>
        <taxon>Ecdysozoa</taxon>
        <taxon>Arthropoda</taxon>
        <taxon>Crustacea</taxon>
        <taxon>Multicrustacea</taxon>
        <taxon>Malacostraca</taxon>
        <taxon>Eumalacostraca</taxon>
        <taxon>Peracarida</taxon>
        <taxon>Amphipoda</taxon>
        <taxon>Senticaudata</taxon>
        <taxon>Talitrida</taxon>
        <taxon>Talitroidea</taxon>
        <taxon>Hyalellidae</taxon>
        <taxon>Hyalella</taxon>
    </lineage>
</organism>
<evidence type="ECO:0000313" key="3">
    <source>
        <dbReference type="RefSeq" id="XP_018015157.2"/>
    </source>
</evidence>
<keyword evidence="2" id="KW-1185">Reference proteome</keyword>
<dbReference type="OMA" id="SCDNALT"/>
<evidence type="ECO:0000256" key="1">
    <source>
        <dbReference type="PROSITE-ProRule" id="PRU00103"/>
    </source>
</evidence>
<dbReference type="KEGG" id="hazt:108672050"/>
<dbReference type="InterPro" id="IPR011989">
    <property type="entry name" value="ARM-like"/>
</dbReference>
<name>A0A8B7NNA2_HYAAZ</name>
<dbReference type="InterPro" id="IPR021133">
    <property type="entry name" value="HEAT_type_2"/>
</dbReference>
<dbReference type="SUPFAM" id="SSF48371">
    <property type="entry name" value="ARM repeat"/>
    <property type="match status" value="1"/>
</dbReference>
<protein>
    <submittedName>
        <fullName evidence="3">Uncharacterized protein LOC108672050</fullName>
    </submittedName>
</protein>
<dbReference type="InterPro" id="IPR016024">
    <property type="entry name" value="ARM-type_fold"/>
</dbReference>
<evidence type="ECO:0000313" key="2">
    <source>
        <dbReference type="Proteomes" id="UP000694843"/>
    </source>
</evidence>
<dbReference type="GeneID" id="108672050"/>